<reference evidence="2 3" key="1">
    <citation type="submission" date="2019-03" db="EMBL/GenBank/DDBJ databases">
        <title>Genomic Encyclopedia of Type Strains, Phase IV (KMG-IV): sequencing the most valuable type-strain genomes for metagenomic binning, comparative biology and taxonomic classification.</title>
        <authorList>
            <person name="Goeker M."/>
        </authorList>
    </citation>
    <scope>NUCLEOTIDE SEQUENCE [LARGE SCALE GENOMIC DNA]</scope>
    <source>
        <strain evidence="2 3">DSM 24176</strain>
    </source>
</reference>
<dbReference type="Pfam" id="PF02811">
    <property type="entry name" value="PHP"/>
    <property type="match status" value="1"/>
</dbReference>
<dbReference type="InterPro" id="IPR050243">
    <property type="entry name" value="PHP_phosphatase"/>
</dbReference>
<evidence type="ECO:0000259" key="1">
    <source>
        <dbReference type="SMART" id="SM00481"/>
    </source>
</evidence>
<proteinExistence type="predicted"/>
<dbReference type="RefSeq" id="WP_132279941.1">
    <property type="nucleotide sequence ID" value="NZ_SMGQ01000011.1"/>
</dbReference>
<dbReference type="InterPro" id="IPR016195">
    <property type="entry name" value="Pol/histidinol_Pase-like"/>
</dbReference>
<dbReference type="InterPro" id="IPR003141">
    <property type="entry name" value="Pol/His_phosphatase_N"/>
</dbReference>
<dbReference type="InterPro" id="IPR004013">
    <property type="entry name" value="PHP_dom"/>
</dbReference>
<dbReference type="EMBL" id="SMGQ01000011">
    <property type="protein sequence ID" value="TCK98059.1"/>
    <property type="molecule type" value="Genomic_DNA"/>
</dbReference>
<keyword evidence="3" id="KW-1185">Reference proteome</keyword>
<name>A0A4R1N512_9FIRM</name>
<comment type="caution">
    <text evidence="2">The sequence shown here is derived from an EMBL/GenBank/DDBJ whole genome shotgun (WGS) entry which is preliminary data.</text>
</comment>
<dbReference type="SMART" id="SM00481">
    <property type="entry name" value="POLIIIAc"/>
    <property type="match status" value="1"/>
</dbReference>
<feature type="domain" description="Polymerase/histidinol phosphatase N-terminal" evidence="1">
    <location>
        <begin position="8"/>
        <end position="87"/>
    </location>
</feature>
<dbReference type="PANTHER" id="PTHR36928">
    <property type="entry name" value="PHOSPHATASE YCDX-RELATED"/>
    <property type="match status" value="1"/>
</dbReference>
<dbReference type="OrthoDB" id="9808747at2"/>
<gene>
    <name evidence="2" type="ORF">EDC19_0476</name>
</gene>
<evidence type="ECO:0000313" key="3">
    <source>
        <dbReference type="Proteomes" id="UP000294545"/>
    </source>
</evidence>
<organism evidence="2 3">
    <name type="scientific">Natranaerovirga hydrolytica</name>
    <dbReference type="NCBI Taxonomy" id="680378"/>
    <lineage>
        <taxon>Bacteria</taxon>
        <taxon>Bacillati</taxon>
        <taxon>Bacillota</taxon>
        <taxon>Clostridia</taxon>
        <taxon>Lachnospirales</taxon>
        <taxon>Natranaerovirgaceae</taxon>
        <taxon>Natranaerovirga</taxon>
    </lineage>
</organism>
<dbReference type="GO" id="GO:0008270">
    <property type="term" value="F:zinc ion binding"/>
    <property type="evidence" value="ECO:0007669"/>
    <property type="project" value="TreeGrafter"/>
</dbReference>
<dbReference type="GO" id="GO:0042578">
    <property type="term" value="F:phosphoric ester hydrolase activity"/>
    <property type="evidence" value="ECO:0007669"/>
    <property type="project" value="TreeGrafter"/>
</dbReference>
<dbReference type="PANTHER" id="PTHR36928:SF1">
    <property type="entry name" value="PHOSPHATASE YCDX-RELATED"/>
    <property type="match status" value="1"/>
</dbReference>
<dbReference type="Proteomes" id="UP000294545">
    <property type="component" value="Unassembled WGS sequence"/>
</dbReference>
<accession>A0A4R1N512</accession>
<dbReference type="AlphaFoldDB" id="A0A4R1N512"/>
<sequence>MFTKYNIIDLHNHTFWSDGINSSKEIVENAIEHNINAIGITDHFNTVKCPSIQPNELDGYLREMKYIKEMYSSKIKVFIGIEINCIPFPESLNNLPYDKLNALDFVLIENLDHLSPAICLEDILKDIKKLKIPVGLAHTDIFKLANKNIEKGGLNYILDLLKTNNIFWEINSNSSYDSFNSIIYNNDDSDVLNLFKKIQEHQINITVGSDTHSIDDYEKNRLKQGNVARRLLTQ</sequence>
<evidence type="ECO:0000313" key="2">
    <source>
        <dbReference type="EMBL" id="TCK98059.1"/>
    </source>
</evidence>
<dbReference type="Gene3D" id="3.20.20.140">
    <property type="entry name" value="Metal-dependent hydrolases"/>
    <property type="match status" value="1"/>
</dbReference>
<protein>
    <submittedName>
        <fullName evidence="2">DNA polymerase (Family 10)/histidinol-phosphatase (PHP family)</fullName>
    </submittedName>
</protein>
<dbReference type="SUPFAM" id="SSF89550">
    <property type="entry name" value="PHP domain-like"/>
    <property type="match status" value="1"/>
</dbReference>
<dbReference type="GO" id="GO:0005829">
    <property type="term" value="C:cytosol"/>
    <property type="evidence" value="ECO:0007669"/>
    <property type="project" value="TreeGrafter"/>
</dbReference>